<name>A0A6J5VK45_PRUAR</name>
<dbReference type="Pfam" id="PF01680">
    <property type="entry name" value="SOR_SNZ"/>
    <property type="match status" value="2"/>
</dbReference>
<dbReference type="PANTHER" id="PTHR31829">
    <property type="entry name" value="PYRIDOXAL 5'-PHOSPHATE SYNTHASE SUBUNIT SNZ1-RELATED"/>
    <property type="match status" value="1"/>
</dbReference>
<dbReference type="GO" id="GO:0008615">
    <property type="term" value="P:pyridoxine biosynthetic process"/>
    <property type="evidence" value="ECO:0007669"/>
    <property type="project" value="TreeGrafter"/>
</dbReference>
<dbReference type="GO" id="GO:0036381">
    <property type="term" value="F:pyridoxal 5'-phosphate synthase (glutamine hydrolysing) activity"/>
    <property type="evidence" value="ECO:0007669"/>
    <property type="project" value="UniProtKB-EC"/>
</dbReference>
<comment type="similarity">
    <text evidence="1 3">Belongs to the PdxS/SNZ family.</text>
</comment>
<dbReference type="InterPro" id="IPR011060">
    <property type="entry name" value="RibuloseP-bd_barrel"/>
</dbReference>
<dbReference type="GO" id="GO:0042823">
    <property type="term" value="P:pyridoxal phosphate biosynthetic process"/>
    <property type="evidence" value="ECO:0007669"/>
    <property type="project" value="InterPro"/>
</dbReference>
<organism evidence="5 6">
    <name type="scientific">Prunus armeniaca</name>
    <name type="common">Apricot</name>
    <name type="synonym">Armeniaca vulgaris</name>
    <dbReference type="NCBI Taxonomy" id="36596"/>
    <lineage>
        <taxon>Eukaryota</taxon>
        <taxon>Viridiplantae</taxon>
        <taxon>Streptophyta</taxon>
        <taxon>Embryophyta</taxon>
        <taxon>Tracheophyta</taxon>
        <taxon>Spermatophyta</taxon>
        <taxon>Magnoliopsida</taxon>
        <taxon>eudicotyledons</taxon>
        <taxon>Gunneridae</taxon>
        <taxon>Pentapetalae</taxon>
        <taxon>rosids</taxon>
        <taxon>fabids</taxon>
        <taxon>Rosales</taxon>
        <taxon>Rosaceae</taxon>
        <taxon>Amygdaloideae</taxon>
        <taxon>Amygdaleae</taxon>
        <taxon>Prunus</taxon>
    </lineage>
</organism>
<dbReference type="GO" id="GO:0006520">
    <property type="term" value="P:amino acid metabolic process"/>
    <property type="evidence" value="ECO:0007669"/>
    <property type="project" value="TreeGrafter"/>
</dbReference>
<evidence type="ECO:0000313" key="5">
    <source>
        <dbReference type="EMBL" id="CAB4289469.1"/>
    </source>
</evidence>
<evidence type="ECO:0000256" key="2">
    <source>
        <dbReference type="ARBA" id="ARBA00022898"/>
    </source>
</evidence>
<gene>
    <name evidence="5" type="ORF">CURHAP_LOCUS48231</name>
</gene>
<dbReference type="InterPro" id="IPR001852">
    <property type="entry name" value="PdxS/SNZ"/>
</dbReference>
<dbReference type="InterPro" id="IPR033755">
    <property type="entry name" value="PdxS/SNZ_N"/>
</dbReference>
<reference evidence="5 6" key="1">
    <citation type="submission" date="2020-05" db="EMBL/GenBank/DDBJ databases">
        <authorList>
            <person name="Campoy J."/>
            <person name="Schneeberger K."/>
            <person name="Spophaly S."/>
        </authorList>
    </citation>
    <scope>NUCLEOTIDE SEQUENCE [LARGE SCALE GENOMIC DNA]</scope>
    <source>
        <strain evidence="5">PruArmRojPasFocal</strain>
    </source>
</reference>
<keyword evidence="2" id="KW-0663">Pyridoxal phosphate</keyword>
<sequence>MKPKRPKHSSLILVVSKEANTSQNPQLIKEVKQAVTIPVMAKARIGHFSTTSTSTISGCRNLGEALRRVREGAAMIQTKGDAGTRNIIEAVRHVWSVMGDIRVLQNMDDDEVFTFAKKIAVPYDLVTK</sequence>
<dbReference type="Proteomes" id="UP000507222">
    <property type="component" value="Unassembled WGS sequence"/>
</dbReference>
<dbReference type="InterPro" id="IPR013785">
    <property type="entry name" value="Aldolase_TIM"/>
</dbReference>
<feature type="domain" description="PdxS/SNZ N-terminal" evidence="4">
    <location>
        <begin position="54"/>
        <end position="127"/>
    </location>
</feature>
<feature type="domain" description="PdxS/SNZ N-terminal" evidence="4">
    <location>
        <begin position="23"/>
        <end position="50"/>
    </location>
</feature>
<evidence type="ECO:0000256" key="1">
    <source>
        <dbReference type="ARBA" id="ARBA00007281"/>
    </source>
</evidence>
<protein>
    <recommendedName>
        <fullName evidence="4">PdxS/SNZ N-terminal domain-containing protein</fullName>
    </recommendedName>
</protein>
<dbReference type="AlphaFoldDB" id="A0A6J5VK45"/>
<evidence type="ECO:0000259" key="4">
    <source>
        <dbReference type="Pfam" id="PF01680"/>
    </source>
</evidence>
<proteinExistence type="inferred from homology"/>
<dbReference type="Gene3D" id="3.20.20.70">
    <property type="entry name" value="Aldolase class I"/>
    <property type="match status" value="2"/>
</dbReference>
<accession>A0A6J5VK45</accession>
<evidence type="ECO:0000313" key="6">
    <source>
        <dbReference type="Proteomes" id="UP000507222"/>
    </source>
</evidence>
<dbReference type="PANTHER" id="PTHR31829:SF6">
    <property type="entry name" value="PDXS_SNZ N-TERMINAL DOMAIN-CONTAINING PROTEIN"/>
    <property type="match status" value="1"/>
</dbReference>
<dbReference type="SUPFAM" id="SSF51366">
    <property type="entry name" value="Ribulose-phoshate binding barrel"/>
    <property type="match status" value="1"/>
</dbReference>
<evidence type="ECO:0000256" key="3">
    <source>
        <dbReference type="PROSITE-ProRule" id="PRU00481"/>
    </source>
</evidence>
<dbReference type="PROSITE" id="PS51129">
    <property type="entry name" value="PDXS_SNZ_2"/>
    <property type="match status" value="1"/>
</dbReference>
<dbReference type="EMBL" id="CAEKDK010000008">
    <property type="protein sequence ID" value="CAB4289469.1"/>
    <property type="molecule type" value="Genomic_DNA"/>
</dbReference>